<reference evidence="10 11" key="1">
    <citation type="submission" date="2019-06" db="EMBL/GenBank/DDBJ databases">
        <title>Genome Sequence of the Brown Rot Fungal Pathogen Monilinia fructicola.</title>
        <authorList>
            <person name="De Miccolis Angelini R.M."/>
            <person name="Landi L."/>
            <person name="Abate D."/>
            <person name="Pollastro S."/>
            <person name="Romanazzi G."/>
            <person name="Faretra F."/>
        </authorList>
    </citation>
    <scope>NUCLEOTIDE SEQUENCE [LARGE SCALE GENOMIC DNA]</scope>
    <source>
        <strain evidence="10 11">Mfrc123</strain>
    </source>
</reference>
<name>A0A5M9JB94_MONFR</name>
<keyword evidence="11" id="KW-1185">Reference proteome</keyword>
<dbReference type="VEuPathDB" id="FungiDB:MFRU_008g00610"/>
<dbReference type="Pfam" id="PF10744">
    <property type="entry name" value="Med1"/>
    <property type="match status" value="1"/>
</dbReference>
<feature type="region of interest" description="Disordered" evidence="8">
    <location>
        <begin position="1294"/>
        <end position="1316"/>
    </location>
</feature>
<dbReference type="PANTHER" id="PTHR35041">
    <property type="entry name" value="MEDIATOR OF RNA POLYMERASE II TRANSCRIPTION SUBUNIT 1"/>
    <property type="match status" value="1"/>
</dbReference>
<dbReference type="GO" id="GO:0003712">
    <property type="term" value="F:transcription coregulator activity"/>
    <property type="evidence" value="ECO:0007669"/>
    <property type="project" value="InterPro"/>
</dbReference>
<evidence type="ECO:0000256" key="8">
    <source>
        <dbReference type="SAM" id="MobiDB-lite"/>
    </source>
</evidence>
<accession>A0A5M9JB94</accession>
<evidence type="ECO:0000256" key="3">
    <source>
        <dbReference type="ARBA" id="ARBA00023015"/>
    </source>
</evidence>
<comment type="function">
    <text evidence="7">Component of the Mediator complex, a coactivator involved in the regulated transcription of nearly all RNA polymerase II-dependent genes. Mediator functions as a bridge to convey information from gene-specific regulatory proteins to the basal RNA polymerase II transcription machinery. Mediator is recruited to promoters by direct interactions with regulatory proteins and serves as a scaffold for the assembly of a functional preinitiation complex with RNA polymerase II and the general transcription factors.</text>
</comment>
<comment type="caution">
    <text evidence="10">The sequence shown here is derived from an EMBL/GenBank/DDBJ whole genome shotgun (WGS) entry which is preliminary data.</text>
</comment>
<evidence type="ECO:0000256" key="7">
    <source>
        <dbReference type="RuleBase" id="RU364059"/>
    </source>
</evidence>
<feature type="compositionally biased region" description="Basic and acidic residues" evidence="8">
    <location>
        <begin position="1294"/>
        <end position="1306"/>
    </location>
</feature>
<evidence type="ECO:0000313" key="10">
    <source>
        <dbReference type="EMBL" id="KAA8565149.1"/>
    </source>
</evidence>
<keyword evidence="5 7" id="KW-0804">Transcription</keyword>
<evidence type="ECO:0000313" key="11">
    <source>
        <dbReference type="Proteomes" id="UP000322873"/>
    </source>
</evidence>
<dbReference type="GO" id="GO:0045944">
    <property type="term" value="P:positive regulation of transcription by RNA polymerase II"/>
    <property type="evidence" value="ECO:0007669"/>
    <property type="project" value="UniProtKB-ARBA"/>
</dbReference>
<dbReference type="InterPro" id="IPR019680">
    <property type="entry name" value="Mediator_Med1"/>
</dbReference>
<comment type="subcellular location">
    <subcellularLocation>
        <location evidence="1 7">Nucleus</location>
    </subcellularLocation>
</comment>
<feature type="region of interest" description="Disordered" evidence="8">
    <location>
        <begin position="796"/>
        <end position="817"/>
    </location>
</feature>
<organism evidence="10 11">
    <name type="scientific">Monilinia fructicola</name>
    <name type="common">Brown rot fungus</name>
    <name type="synonym">Ciboria fructicola</name>
    <dbReference type="NCBI Taxonomy" id="38448"/>
    <lineage>
        <taxon>Eukaryota</taxon>
        <taxon>Fungi</taxon>
        <taxon>Dikarya</taxon>
        <taxon>Ascomycota</taxon>
        <taxon>Pezizomycotina</taxon>
        <taxon>Leotiomycetes</taxon>
        <taxon>Helotiales</taxon>
        <taxon>Sclerotiniaceae</taxon>
        <taxon>Monilinia</taxon>
    </lineage>
</organism>
<feature type="domain" description="Mediator complex subunit Med1" evidence="9">
    <location>
        <begin position="876"/>
        <end position="1291"/>
    </location>
</feature>
<comment type="similarity">
    <text evidence="2 7">Belongs to the Mediator complex subunit 1 family.</text>
</comment>
<evidence type="ECO:0000256" key="1">
    <source>
        <dbReference type="ARBA" id="ARBA00004123"/>
    </source>
</evidence>
<sequence>MVYYEQRKPRLVLRNAPARGTDPPRLVLRQQRLETPFPDGNNPTNLPFHIAYLQQPYQGSFQNVVPGTLPYASFQSQLPMAYNVPLNMNMVPGHLALQTSNTMNHQHDITAHNDRYHARCEERYAGCTPVLEERQNENAGRVSPRVALRTMMQQALRPSTQPEKFGRQTHYNQQSQRLPGNLGSSSREFSVGSDVAICPPIDRSLEAQIREQLARSGLLRDCPEPEYVNKPMAVDPSIVSCGRAVKQPDPINHRRPQYFFGQTQPAEELRFTMRREPSRAHFVNNNSPLKAKRNTGIPTYKATVPQSKVRQIQTYRGVDSVVKEPKRRDSSHLYKAEGGPKFLTKDDYTPTKNIIGYWVDSPGGSSKSSKMIPVQSLENREETPPKPLRQPIGNRSGGASEPELREAPIRHGKVKFNKSEDTPKAEVPLIKTIDHELPKQQIKTVDTYTKSPKKDANVTVQEISDEERSESPDYKNTADLLEDCIRSLATWDKGDRKVLHKLLKVLKSLDDEDDARPIKSLEISRDNKHSPKKAKRSGSSLNPNAECFKEFVSASAHVPQTHKGCHERRGLSLQEEFIPNANEILPMFYPRPLIPEEPVWIKTQPEKVVRPPPGLIVPFNTHVGRKVPVKTVLKRIPSENEEGRVAKVMDHRLAEPLLARFYEKYPLTGTVCTNPPSPPPAPVKSAAEIQEELERLLLQEKEKKAFANPSDFAAKLRAPKGFHQVEASRLVNFEVPYFSLLLPASTTILPSHLAELLAPILKSYYRHGDPNSWKYPGVAATPPVSTPFSTSHLAFSPHGPRSVVPSPSQIKKSSPAGMSNQGYNMGMGYDSPSAAMALGMGADVVGDLGIDLHGMGGLGGGPGKDEEEKRRRLVGCVEILKPNKGRLSEAGLERLARRVGLECLWEDMMGSSNGRTLIIAGKALALDIDFANNIVQKVSLSFPDAPESVTKHEKTASDILLNDLRFEAGESPLTKMLDRFAANLERLTMLDKLSVIPGLNCHEAVAGIFCSLDKLHSWELGRLKENDMLGMKDEEIMKAAMCVRSGIPVMHSRERLGLSLDYWQEKRRIPTNGKEQSRKIWSLLVEVAPLPSLVVGVYTPLRVSDKWISDDIQQADPVVDDLFRAAQLREGPILDWLEPDNTFLPTNSDNKTDGLDVGTQKFPEAMFVAKFDPPVVVPYAIAMQIYNSTQAPFDFTEITTFDGLMFPLSPEEAVRTNETQSRTINTERNIPVWNREGRKTMKEHRNTLFIEKIDYGRRIEEVSFSHPRQLVEMLPCLRQFAFLSTVLRKTFEGDDKSRLTSKESSKSHIKSKTLEPEVINPPTKKQEFEDFMKGSAPMPTPSAPHLVRGREETKNEDPSTHLDVSLTLTPMPRLQLVFDFKKRSANVLFEIQGNGGVVVVQENVLGGEGGGMGGIEGMGENGKGNAREVGSGRTLIREDLGRMLEVCEDLGVWVEWARDRL</sequence>
<dbReference type="EMBL" id="VICG01000014">
    <property type="protein sequence ID" value="KAA8565149.1"/>
    <property type="molecule type" value="Genomic_DNA"/>
</dbReference>
<evidence type="ECO:0000256" key="4">
    <source>
        <dbReference type="ARBA" id="ARBA00023159"/>
    </source>
</evidence>
<feature type="region of interest" description="Disordered" evidence="8">
    <location>
        <begin position="358"/>
        <end position="411"/>
    </location>
</feature>
<evidence type="ECO:0000256" key="2">
    <source>
        <dbReference type="ARBA" id="ARBA00006210"/>
    </source>
</evidence>
<protein>
    <recommendedName>
        <fullName evidence="7">Mediator of RNA polymerase II transcription subunit 1</fullName>
    </recommendedName>
    <alternativeName>
        <fullName evidence="7">Mediator complex subunit 1</fullName>
    </alternativeName>
</protein>
<feature type="region of interest" description="Disordered" evidence="8">
    <location>
        <begin position="156"/>
        <end position="186"/>
    </location>
</feature>
<dbReference type="PANTHER" id="PTHR35041:SF4">
    <property type="entry name" value="MEDIATOR OF RNA POLYMERASE II TRANSCRIPTION SUBUNIT 1"/>
    <property type="match status" value="1"/>
</dbReference>
<dbReference type="GO" id="GO:0016592">
    <property type="term" value="C:mediator complex"/>
    <property type="evidence" value="ECO:0007669"/>
    <property type="project" value="InterPro"/>
</dbReference>
<feature type="region of interest" description="Disordered" evidence="8">
    <location>
        <begin position="521"/>
        <end position="541"/>
    </location>
</feature>
<feature type="compositionally biased region" description="Polar residues" evidence="8">
    <location>
        <begin position="805"/>
        <end position="817"/>
    </location>
</feature>
<feature type="region of interest" description="Disordered" evidence="8">
    <location>
        <begin position="448"/>
        <end position="473"/>
    </location>
</feature>
<dbReference type="VEuPathDB" id="FungiDB:MFRU_008g00600"/>
<dbReference type="Proteomes" id="UP000322873">
    <property type="component" value="Unassembled WGS sequence"/>
</dbReference>
<proteinExistence type="inferred from homology"/>
<feature type="compositionally biased region" description="Polar residues" evidence="8">
    <location>
        <begin position="169"/>
        <end position="186"/>
    </location>
</feature>
<keyword evidence="6 7" id="KW-0539">Nucleus</keyword>
<evidence type="ECO:0000256" key="5">
    <source>
        <dbReference type="ARBA" id="ARBA00023163"/>
    </source>
</evidence>
<keyword evidence="3 7" id="KW-0805">Transcription regulation</keyword>
<evidence type="ECO:0000259" key="9">
    <source>
        <dbReference type="Pfam" id="PF10744"/>
    </source>
</evidence>
<gene>
    <name evidence="10" type="ORF">EYC84_010895</name>
</gene>
<keyword evidence="4 7" id="KW-0010">Activator</keyword>
<evidence type="ECO:0000256" key="6">
    <source>
        <dbReference type="ARBA" id="ARBA00023242"/>
    </source>
</evidence>